<accession>A0A1G8B8G8</accession>
<sequence>MIYLSDEHIDRIGISWQDVISVIGNAVDMVSRKDYRQPVKPYLRYRNMVNRIIAMPAFLGGEVNAAGIKWIASFPGNIQQGLARAHAVTILNEADTGIPFCIINTNKISAIRTAGVTGLIIKSFLESRSALQAPLEIGITGFGPIGRMHLDLLRQMWWDDIAKVRLFDIRPVDISGLPEDVLEKVEIVHSWEDAYVPADIFITCTVSSAPYINLPPKKGSLQANVSLRDYQPQMRAYMDRIIVDDWEEICREKTDIEVMHHENGLNPEDTFSFTTHALDELFAGTGTDDVIMFNPMGMAVFDIATGWWYYREAEEKAIKVEL</sequence>
<organism evidence="1 2">
    <name type="scientific">Chitinophaga filiformis</name>
    <name type="common">Myxococcus filiformis</name>
    <name type="synonym">Flexibacter filiformis</name>
    <dbReference type="NCBI Taxonomy" id="104663"/>
    <lineage>
        <taxon>Bacteria</taxon>
        <taxon>Pseudomonadati</taxon>
        <taxon>Bacteroidota</taxon>
        <taxon>Chitinophagia</taxon>
        <taxon>Chitinophagales</taxon>
        <taxon>Chitinophagaceae</taxon>
        <taxon>Chitinophaga</taxon>
    </lineage>
</organism>
<dbReference type="GO" id="GO:0005737">
    <property type="term" value="C:cytoplasm"/>
    <property type="evidence" value="ECO:0007669"/>
    <property type="project" value="TreeGrafter"/>
</dbReference>
<dbReference type="AlphaFoldDB" id="A0A1G8B8G8"/>
<dbReference type="PANTHER" id="PTHR13812:SF19">
    <property type="entry name" value="KETIMINE REDUCTASE MU-CRYSTALLIN"/>
    <property type="match status" value="1"/>
</dbReference>
<dbReference type="PIRSF" id="PIRSF001439">
    <property type="entry name" value="CryM"/>
    <property type="match status" value="1"/>
</dbReference>
<dbReference type="PANTHER" id="PTHR13812">
    <property type="entry name" value="KETIMINE REDUCTASE MU-CRYSTALLIN"/>
    <property type="match status" value="1"/>
</dbReference>
<reference evidence="1 2" key="1">
    <citation type="submission" date="2016-10" db="EMBL/GenBank/DDBJ databases">
        <authorList>
            <person name="de Groot N.N."/>
        </authorList>
    </citation>
    <scope>NUCLEOTIDE SEQUENCE [LARGE SCALE GENOMIC DNA]</scope>
    <source>
        <strain evidence="1 2">DSM 527</strain>
    </source>
</reference>
<dbReference type="Gene3D" id="3.40.50.720">
    <property type="entry name" value="NAD(P)-binding Rossmann-like Domain"/>
    <property type="match status" value="1"/>
</dbReference>
<dbReference type="Gene3D" id="3.30.1780.10">
    <property type="entry name" value="ornithine cyclodeaminase, domain 1"/>
    <property type="match status" value="1"/>
</dbReference>
<evidence type="ECO:0000313" key="2">
    <source>
        <dbReference type="Proteomes" id="UP000199045"/>
    </source>
</evidence>
<dbReference type="RefSeq" id="WP_089837602.1">
    <property type="nucleotide sequence ID" value="NZ_FNBN01000010.1"/>
</dbReference>
<dbReference type="OrthoDB" id="9792005at2"/>
<proteinExistence type="predicted"/>
<name>A0A1G8B8G8_CHIFI</name>
<protein>
    <submittedName>
        <fullName evidence="1">Ornithine cyclodeaminase</fullName>
    </submittedName>
</protein>
<dbReference type="Proteomes" id="UP000199045">
    <property type="component" value="Unassembled WGS sequence"/>
</dbReference>
<evidence type="ECO:0000313" key="1">
    <source>
        <dbReference type="EMBL" id="SDH29303.1"/>
    </source>
</evidence>
<gene>
    <name evidence="1" type="ORF">SAMN04488121_110189</name>
</gene>
<dbReference type="InterPro" id="IPR023401">
    <property type="entry name" value="ODC_N"/>
</dbReference>
<dbReference type="InterPro" id="IPR003462">
    <property type="entry name" value="ODC_Mu_crystall"/>
</dbReference>
<dbReference type="InterPro" id="IPR036291">
    <property type="entry name" value="NAD(P)-bd_dom_sf"/>
</dbReference>
<dbReference type="STRING" id="104663.SAMN04488121_110189"/>
<dbReference type="EMBL" id="FNBN01000010">
    <property type="protein sequence ID" value="SDH29303.1"/>
    <property type="molecule type" value="Genomic_DNA"/>
</dbReference>
<dbReference type="SUPFAM" id="SSF51735">
    <property type="entry name" value="NAD(P)-binding Rossmann-fold domains"/>
    <property type="match status" value="1"/>
</dbReference>
<dbReference type="Pfam" id="PF02423">
    <property type="entry name" value="OCD_Mu_crystall"/>
    <property type="match status" value="1"/>
</dbReference>